<comment type="subcellular location">
    <subcellularLocation>
        <location evidence="1">Cytoplasm</location>
    </subcellularLocation>
</comment>
<dbReference type="InterPro" id="IPR025526">
    <property type="entry name" value="DsrC-like_dom_sf"/>
</dbReference>
<dbReference type="Proteomes" id="UP000320813">
    <property type="component" value="Unassembled WGS sequence"/>
</dbReference>
<dbReference type="AlphaFoldDB" id="A0A519BCN1"/>
<accession>A0A519BCN1</accession>
<evidence type="ECO:0000256" key="2">
    <source>
        <dbReference type="ARBA" id="ARBA00005718"/>
    </source>
</evidence>
<dbReference type="EMBL" id="SGBD01000001">
    <property type="protein sequence ID" value="RZD14988.1"/>
    <property type="molecule type" value="Genomic_DNA"/>
</dbReference>
<evidence type="ECO:0000256" key="3">
    <source>
        <dbReference type="ARBA" id="ARBA00022490"/>
    </source>
</evidence>
<dbReference type="GO" id="GO:0005737">
    <property type="term" value="C:cytoplasm"/>
    <property type="evidence" value="ECO:0007669"/>
    <property type="project" value="UniProtKB-SubCell"/>
</dbReference>
<dbReference type="InterPro" id="IPR043163">
    <property type="entry name" value="DsrC-like_N"/>
</dbReference>
<dbReference type="PANTHER" id="PTHR37010:SF1">
    <property type="entry name" value="SULFURTRANSFERASE TUSE"/>
    <property type="match status" value="1"/>
</dbReference>
<comment type="caution">
    <text evidence="5">The sequence shown here is derived from an EMBL/GenBank/DDBJ whole genome shotgun (WGS) entry which is preliminary data.</text>
</comment>
<gene>
    <name evidence="5" type="primary">tusE</name>
    <name evidence="5" type="ORF">EVJ47_01540</name>
</gene>
<evidence type="ECO:0000256" key="4">
    <source>
        <dbReference type="PIRSR" id="PIRSR006223-50"/>
    </source>
</evidence>
<evidence type="ECO:0000313" key="5">
    <source>
        <dbReference type="EMBL" id="RZD14988.1"/>
    </source>
</evidence>
<sequence>MAEFDYNGKKIETDDEGYLQNLGDWDKGLAEVLAKQENVTLTEKHWKLIEWIRDYFQKFQVAPAIKSLTKEVMNLENLPDKKEANKFIYELFPEGPAKQLAKIAGLPKPTGCV</sequence>
<name>A0A519BCN1_9DELT</name>
<dbReference type="Pfam" id="PF04358">
    <property type="entry name" value="DsrC"/>
    <property type="match status" value="1"/>
</dbReference>
<protein>
    <submittedName>
        <fullName evidence="5">TusE/DsrC/DsvC family sulfur relay protein</fullName>
    </submittedName>
</protein>
<dbReference type="InterPro" id="IPR042072">
    <property type="entry name" value="DsrC-like_C"/>
</dbReference>
<dbReference type="GO" id="GO:0097163">
    <property type="term" value="F:sulfur carrier activity"/>
    <property type="evidence" value="ECO:0007669"/>
    <property type="project" value="TreeGrafter"/>
</dbReference>
<evidence type="ECO:0000313" key="6">
    <source>
        <dbReference type="Proteomes" id="UP000320813"/>
    </source>
</evidence>
<dbReference type="NCBIfam" id="TIGR03342">
    <property type="entry name" value="dsrC_tusE_dsvC"/>
    <property type="match status" value="1"/>
</dbReference>
<dbReference type="Gene3D" id="1.10.10.370">
    <property type="entry name" value="DsrC-like protein, C-terminal domain"/>
    <property type="match status" value="1"/>
</dbReference>
<dbReference type="GO" id="GO:0002143">
    <property type="term" value="P:tRNA wobble position uridine thiolation"/>
    <property type="evidence" value="ECO:0007669"/>
    <property type="project" value="TreeGrafter"/>
</dbReference>
<reference evidence="5 6" key="1">
    <citation type="submission" date="2019-01" db="EMBL/GenBank/DDBJ databases">
        <title>Insights into ecological role of a new deltaproteobacterial order Candidatus Sinidesulfobacterales (Sva0485) by metagenomics and metatranscriptomics.</title>
        <authorList>
            <person name="Tan S."/>
            <person name="Liu J."/>
            <person name="Fang Y."/>
            <person name="Hedlund B.P."/>
            <person name="Lian Z.H."/>
            <person name="Huang L.Y."/>
            <person name="Li J.T."/>
            <person name="Huang L.N."/>
            <person name="Li W.J."/>
            <person name="Jiang H.C."/>
            <person name="Dong H.L."/>
            <person name="Shu W.S."/>
        </authorList>
    </citation>
    <scope>NUCLEOTIDE SEQUENCE [LARGE SCALE GENOMIC DNA]</scope>
    <source>
        <strain evidence="5">AP3</strain>
    </source>
</reference>
<organism evidence="5 6">
    <name type="scientific">Candidatus Acidulodesulfobacterium ferriphilum</name>
    <dbReference type="NCBI Taxonomy" id="2597223"/>
    <lineage>
        <taxon>Bacteria</taxon>
        <taxon>Deltaproteobacteria</taxon>
        <taxon>Candidatus Acidulodesulfobacterales</taxon>
        <taxon>Candidatus Acidulodesulfobacterium</taxon>
    </lineage>
</organism>
<proteinExistence type="inferred from homology"/>
<evidence type="ECO:0000256" key="1">
    <source>
        <dbReference type="ARBA" id="ARBA00004496"/>
    </source>
</evidence>
<feature type="active site" description="Cysteine persulfide intermediate" evidence="4">
    <location>
        <position position="112"/>
    </location>
</feature>
<dbReference type="PANTHER" id="PTHR37010">
    <property type="entry name" value="SULFURTRANSFERASE TUSE"/>
    <property type="match status" value="1"/>
</dbReference>
<dbReference type="SUPFAM" id="SSF69721">
    <property type="entry name" value="DsrC, the gamma subunit of dissimilatory sulfite reductase"/>
    <property type="match status" value="1"/>
</dbReference>
<dbReference type="Gene3D" id="3.30.1420.10">
    <property type="match status" value="1"/>
</dbReference>
<dbReference type="PIRSF" id="PIRSF006223">
    <property type="entry name" value="DsrC_TusE"/>
    <property type="match status" value="1"/>
</dbReference>
<keyword evidence="3" id="KW-0963">Cytoplasm</keyword>
<dbReference type="InterPro" id="IPR007453">
    <property type="entry name" value="DsrC/TusE"/>
</dbReference>
<comment type="similarity">
    <text evidence="2">Belongs to the DsrC/TusE family.</text>
</comment>